<evidence type="ECO:0000256" key="3">
    <source>
        <dbReference type="ARBA" id="ARBA00022691"/>
    </source>
</evidence>
<dbReference type="Pfam" id="PF00856">
    <property type="entry name" value="SET"/>
    <property type="match status" value="1"/>
</dbReference>
<keyword evidence="2" id="KW-0808">Transferase</keyword>
<comment type="caution">
    <text evidence="8">The sequence shown here is derived from an EMBL/GenBank/DDBJ whole genome shotgun (WGS) entry which is preliminary data.</text>
</comment>
<dbReference type="GO" id="GO:0032259">
    <property type="term" value="P:methylation"/>
    <property type="evidence" value="ECO:0007669"/>
    <property type="project" value="UniProtKB-KW"/>
</dbReference>
<dbReference type="AlphaFoldDB" id="A0A9N8WBF4"/>
<keyword evidence="9" id="KW-1185">Reference proteome</keyword>
<reference evidence="8" key="1">
    <citation type="submission" date="2021-06" db="EMBL/GenBank/DDBJ databases">
        <authorList>
            <person name="Kallberg Y."/>
            <person name="Tangrot J."/>
            <person name="Rosling A."/>
        </authorList>
    </citation>
    <scope>NUCLEOTIDE SEQUENCE</scope>
    <source>
        <strain evidence="8">AZ414A</strain>
    </source>
</reference>
<evidence type="ECO:0000259" key="7">
    <source>
        <dbReference type="PROSITE" id="PS50280"/>
    </source>
</evidence>
<evidence type="ECO:0000256" key="2">
    <source>
        <dbReference type="ARBA" id="ARBA00022679"/>
    </source>
</evidence>
<dbReference type="GO" id="GO:0042799">
    <property type="term" value="F:histone H4K20 methyltransferase activity"/>
    <property type="evidence" value="ECO:0007669"/>
    <property type="project" value="TreeGrafter"/>
</dbReference>
<feature type="domain" description="SET" evidence="7">
    <location>
        <begin position="227"/>
        <end position="402"/>
    </location>
</feature>
<dbReference type="Gene3D" id="2.170.270.10">
    <property type="entry name" value="SET domain"/>
    <property type="match status" value="1"/>
</dbReference>
<sequence>MKTTKNVPRAHKFFHQFEGITTLRDGQYVSEWNQYTSELAKTPRNPNLWCSRALICLKEGYPEIALMDAKRVLLLCDESEDKYEKLEALPESFDEMTKTKRNEFRKLASTLRQIDDIRIQVLPPPPGNQTNMMLFPEIFKKSEFASSVIMLTYIDFGWFEFSGQYPWDHHPSERISATVLKELQDQLDKANNKKLKATQNFLFHEHILEEDPFVAAHNHFSDRCEYCTLELVETPGHPRCGVKYHCHNNQCKELFCNKKCYKLAMKLYRKQLCGKNIDTIIHSAQRDRPEILKLLEISLYDIQYDFWIFITLMAIIGANVFNREGNSRDTLGIFPLTSLFNHSCDPLITHLNATERYIAKDLISEHMELRQKYKRIGCNSFRFTIITLQHVKKGQEIFISYIDSTGDKQDQQTKILNNYEFICRCQKCETNPLSFLNPSIY</sequence>
<evidence type="ECO:0000256" key="1">
    <source>
        <dbReference type="ARBA" id="ARBA00022603"/>
    </source>
</evidence>
<evidence type="ECO:0000256" key="6">
    <source>
        <dbReference type="ARBA" id="ARBA00048619"/>
    </source>
</evidence>
<evidence type="ECO:0000256" key="4">
    <source>
        <dbReference type="ARBA" id="ARBA00042380"/>
    </source>
</evidence>
<dbReference type="InterPro" id="IPR046341">
    <property type="entry name" value="SET_dom_sf"/>
</dbReference>
<dbReference type="GO" id="GO:0045814">
    <property type="term" value="P:negative regulation of gene expression, epigenetic"/>
    <property type="evidence" value="ECO:0007669"/>
    <property type="project" value="TreeGrafter"/>
</dbReference>
<accession>A0A9N8WBF4</accession>
<dbReference type="SUPFAM" id="SSF82199">
    <property type="entry name" value="SET domain"/>
    <property type="match status" value="1"/>
</dbReference>
<dbReference type="PANTHER" id="PTHR46402:SF2">
    <property type="entry name" value="HISTONE-LYSINE N-TRIMETHYLTRANSFERASE SMYD5"/>
    <property type="match status" value="1"/>
</dbReference>
<dbReference type="OrthoDB" id="438641at2759"/>
<dbReference type="InterPro" id="IPR001214">
    <property type="entry name" value="SET_dom"/>
</dbReference>
<dbReference type="Proteomes" id="UP000789706">
    <property type="component" value="Unassembled WGS sequence"/>
</dbReference>
<protein>
    <recommendedName>
        <fullName evidence="5">Histone-lysine N-methyltransferase SET5</fullName>
    </recommendedName>
    <alternativeName>
        <fullName evidence="4">SET domain-containing protein 5</fullName>
    </alternativeName>
</protein>
<dbReference type="PANTHER" id="PTHR46402">
    <property type="entry name" value="SET AND MYND DOMAIN-CONTAINING PROTEIN 5"/>
    <property type="match status" value="1"/>
</dbReference>
<keyword evidence="1" id="KW-0489">Methyltransferase</keyword>
<proteinExistence type="predicted"/>
<evidence type="ECO:0000313" key="9">
    <source>
        <dbReference type="Proteomes" id="UP000789706"/>
    </source>
</evidence>
<evidence type="ECO:0000313" key="8">
    <source>
        <dbReference type="EMBL" id="CAG8483937.1"/>
    </source>
</evidence>
<organism evidence="8 9">
    <name type="scientific">Diversispora eburnea</name>
    <dbReference type="NCBI Taxonomy" id="1213867"/>
    <lineage>
        <taxon>Eukaryota</taxon>
        <taxon>Fungi</taxon>
        <taxon>Fungi incertae sedis</taxon>
        <taxon>Mucoromycota</taxon>
        <taxon>Glomeromycotina</taxon>
        <taxon>Glomeromycetes</taxon>
        <taxon>Diversisporales</taxon>
        <taxon>Diversisporaceae</taxon>
        <taxon>Diversispora</taxon>
    </lineage>
</organism>
<keyword evidence="3" id="KW-0949">S-adenosyl-L-methionine</keyword>
<comment type="catalytic activity">
    <reaction evidence="6">
        <text>L-lysyl-[histone] + S-adenosyl-L-methionine = N(6)-methyl-L-lysyl-[histone] + S-adenosyl-L-homocysteine + H(+)</text>
        <dbReference type="Rhea" id="RHEA:10024"/>
        <dbReference type="Rhea" id="RHEA-COMP:9845"/>
        <dbReference type="Rhea" id="RHEA-COMP:9846"/>
        <dbReference type="ChEBI" id="CHEBI:15378"/>
        <dbReference type="ChEBI" id="CHEBI:29969"/>
        <dbReference type="ChEBI" id="CHEBI:57856"/>
        <dbReference type="ChEBI" id="CHEBI:59789"/>
        <dbReference type="ChEBI" id="CHEBI:61929"/>
    </reaction>
    <physiologicalReaction direction="left-to-right" evidence="6">
        <dbReference type="Rhea" id="RHEA:10025"/>
    </physiologicalReaction>
</comment>
<dbReference type="CDD" id="cd20071">
    <property type="entry name" value="SET_SMYD"/>
    <property type="match status" value="1"/>
</dbReference>
<evidence type="ECO:0000256" key="5">
    <source>
        <dbReference type="ARBA" id="ARBA00044528"/>
    </source>
</evidence>
<dbReference type="EMBL" id="CAJVPK010000255">
    <property type="protein sequence ID" value="CAG8483937.1"/>
    <property type="molecule type" value="Genomic_DNA"/>
</dbReference>
<dbReference type="PROSITE" id="PS50280">
    <property type="entry name" value="SET"/>
    <property type="match status" value="1"/>
</dbReference>
<name>A0A9N8WBF4_9GLOM</name>
<gene>
    <name evidence="8" type="ORF">DEBURN_LOCUS3812</name>
</gene>